<proteinExistence type="predicted"/>
<reference evidence="2 3" key="1">
    <citation type="submission" date="2016-01" db="EMBL/GenBank/DDBJ databases">
        <authorList>
            <person name="Regsiter A."/>
            <person name="william w."/>
        </authorList>
    </citation>
    <scope>NUCLEOTIDE SEQUENCE [LARGE SCALE GENOMIC DNA]</scope>
    <source>
        <strain evidence="2 3">B6</strain>
    </source>
</reference>
<feature type="transmembrane region" description="Helical" evidence="1">
    <location>
        <begin position="41"/>
        <end position="61"/>
    </location>
</feature>
<sequence>MLSRIVFKDTVSNARLAGIAAIIMGLLNFIFRPGIETGDTLFGDLLFIGSGIMFSAYAVLVRRWTVDPVTATATIVLLSCLLLPPLHIFTPSGLNTASAVEIGAQIVI</sequence>
<dbReference type="RefSeq" id="WP_236766410.1">
    <property type="nucleotide sequence ID" value="NZ_LT009760.1"/>
</dbReference>
<organism evidence="2 3">
    <name type="scientific">Agrobacterium tumefaciens str. B6</name>
    <dbReference type="NCBI Taxonomy" id="1183423"/>
    <lineage>
        <taxon>Bacteria</taxon>
        <taxon>Pseudomonadati</taxon>
        <taxon>Pseudomonadota</taxon>
        <taxon>Alphaproteobacteria</taxon>
        <taxon>Hyphomicrobiales</taxon>
        <taxon>Rhizobiaceae</taxon>
        <taxon>Rhizobium/Agrobacterium group</taxon>
        <taxon>Agrobacterium</taxon>
        <taxon>Agrobacterium tumefaciens complex</taxon>
    </lineage>
</organism>
<evidence type="ECO:0000313" key="3">
    <source>
        <dbReference type="Proteomes" id="UP000192074"/>
    </source>
</evidence>
<evidence type="ECO:0008006" key="4">
    <source>
        <dbReference type="Google" id="ProtNLM"/>
    </source>
</evidence>
<accession>A0A822VBE0</accession>
<keyword evidence="1" id="KW-1133">Transmembrane helix</keyword>
<feature type="transmembrane region" description="Helical" evidence="1">
    <location>
        <begin position="68"/>
        <end position="89"/>
    </location>
</feature>
<comment type="caution">
    <text evidence="2">The sequence shown here is derived from an EMBL/GenBank/DDBJ whole genome shotgun (WGS) entry which is preliminary data.</text>
</comment>
<gene>
    <name evidence="2" type="ORF">AGR4A_pAt30060</name>
</gene>
<dbReference type="Proteomes" id="UP000192074">
    <property type="component" value="Unassembled WGS sequence"/>
</dbReference>
<protein>
    <recommendedName>
        <fullName evidence="4">EamA domain-containing protein</fullName>
    </recommendedName>
</protein>
<keyword evidence="1" id="KW-0472">Membrane</keyword>
<name>A0A822VBE0_AGRTU</name>
<dbReference type="EMBL" id="FCNL01000042">
    <property type="protein sequence ID" value="CVI25245.1"/>
    <property type="molecule type" value="Genomic_DNA"/>
</dbReference>
<dbReference type="AlphaFoldDB" id="A0A822VBE0"/>
<keyword evidence="1" id="KW-0812">Transmembrane</keyword>
<evidence type="ECO:0000313" key="2">
    <source>
        <dbReference type="EMBL" id="CVI25245.1"/>
    </source>
</evidence>
<evidence type="ECO:0000256" key="1">
    <source>
        <dbReference type="SAM" id="Phobius"/>
    </source>
</evidence>
<feature type="transmembrane region" description="Helical" evidence="1">
    <location>
        <begin position="12"/>
        <end position="35"/>
    </location>
</feature>